<evidence type="ECO:0000313" key="1">
    <source>
        <dbReference type="EMBL" id="GBM05955.1"/>
    </source>
</evidence>
<name>A0A4Y2CRP4_ARAVE</name>
<comment type="caution">
    <text evidence="1">The sequence shown here is derived from an EMBL/GenBank/DDBJ whole genome shotgun (WGS) entry which is preliminary data.</text>
</comment>
<organism evidence="1 2">
    <name type="scientific">Araneus ventricosus</name>
    <name type="common">Orbweaver spider</name>
    <name type="synonym">Epeira ventricosa</name>
    <dbReference type="NCBI Taxonomy" id="182803"/>
    <lineage>
        <taxon>Eukaryota</taxon>
        <taxon>Metazoa</taxon>
        <taxon>Ecdysozoa</taxon>
        <taxon>Arthropoda</taxon>
        <taxon>Chelicerata</taxon>
        <taxon>Arachnida</taxon>
        <taxon>Araneae</taxon>
        <taxon>Araneomorphae</taxon>
        <taxon>Entelegynae</taxon>
        <taxon>Araneoidea</taxon>
        <taxon>Araneidae</taxon>
        <taxon>Araneus</taxon>
    </lineage>
</organism>
<gene>
    <name evidence="1" type="ORF">AVEN_80550_1</name>
</gene>
<dbReference type="EMBL" id="BGPR01000221">
    <property type="protein sequence ID" value="GBM05955.1"/>
    <property type="molecule type" value="Genomic_DNA"/>
</dbReference>
<dbReference type="AlphaFoldDB" id="A0A4Y2CRP4"/>
<dbReference type="Proteomes" id="UP000499080">
    <property type="component" value="Unassembled WGS sequence"/>
</dbReference>
<proteinExistence type="predicted"/>
<protein>
    <submittedName>
        <fullName evidence="1">Uncharacterized protein</fullName>
    </submittedName>
</protein>
<evidence type="ECO:0000313" key="2">
    <source>
        <dbReference type="Proteomes" id="UP000499080"/>
    </source>
</evidence>
<reference evidence="1 2" key="1">
    <citation type="journal article" date="2019" name="Sci. Rep.">
        <title>Orb-weaving spider Araneus ventricosus genome elucidates the spidroin gene catalogue.</title>
        <authorList>
            <person name="Kono N."/>
            <person name="Nakamura H."/>
            <person name="Ohtoshi R."/>
            <person name="Moran D.A.P."/>
            <person name="Shinohara A."/>
            <person name="Yoshida Y."/>
            <person name="Fujiwara M."/>
            <person name="Mori M."/>
            <person name="Tomita M."/>
            <person name="Arakawa K."/>
        </authorList>
    </citation>
    <scope>NUCLEOTIDE SEQUENCE [LARGE SCALE GENOMIC DNA]</scope>
</reference>
<sequence length="111" mass="12403">MEERIPCFSGINEISLKARKVLLTFFSHGSAHRLAATGRKNKCKTLVQTLLKPKQAIKEKLPKGIILLLNNDKLDVTKMTLGLLAEFRWGSSNFLRAAPILFQVIPISSDL</sequence>
<accession>A0A4Y2CRP4</accession>
<keyword evidence="2" id="KW-1185">Reference proteome</keyword>